<dbReference type="Gene3D" id="3.10.105.10">
    <property type="entry name" value="Dipeptide-binding Protein, Domain 3"/>
    <property type="match status" value="1"/>
</dbReference>
<dbReference type="Pfam" id="PF00496">
    <property type="entry name" value="SBP_bac_5"/>
    <property type="match status" value="1"/>
</dbReference>
<keyword evidence="2" id="KW-0813">Transport</keyword>
<evidence type="ECO:0000259" key="4">
    <source>
        <dbReference type="Pfam" id="PF00496"/>
    </source>
</evidence>
<evidence type="ECO:0000313" key="5">
    <source>
        <dbReference type="EMBL" id="QIP38335.1"/>
    </source>
</evidence>
<dbReference type="CDD" id="cd00995">
    <property type="entry name" value="PBP2_NikA_DppA_OppA_like"/>
    <property type="match status" value="1"/>
</dbReference>
<dbReference type="PROSITE" id="PS51257">
    <property type="entry name" value="PROKAR_LIPOPROTEIN"/>
    <property type="match status" value="1"/>
</dbReference>
<evidence type="ECO:0000313" key="6">
    <source>
        <dbReference type="Proteomes" id="UP000502345"/>
    </source>
</evidence>
<dbReference type="InterPro" id="IPR039424">
    <property type="entry name" value="SBP_5"/>
</dbReference>
<gene>
    <name evidence="5" type="ORF">G9444_1091</name>
</gene>
<dbReference type="PANTHER" id="PTHR30290">
    <property type="entry name" value="PERIPLASMIC BINDING COMPONENT OF ABC TRANSPORTER"/>
    <property type="match status" value="1"/>
</dbReference>
<evidence type="ECO:0000256" key="2">
    <source>
        <dbReference type="ARBA" id="ARBA00022448"/>
    </source>
</evidence>
<dbReference type="PIRSF" id="PIRSF002741">
    <property type="entry name" value="MppA"/>
    <property type="match status" value="1"/>
</dbReference>
<dbReference type="SUPFAM" id="SSF53850">
    <property type="entry name" value="Periplasmic binding protein-like II"/>
    <property type="match status" value="1"/>
</dbReference>
<sequence length="539" mass="56248">MHQMKARSVPTAALVTIGVLTVASCGSTSDPGGGTSGDYAKDGSFTTIVNTDPGNLHPLITNLTATQAINSYTNDSLLAIDPKTRAAGSYLAEKWSENGTSLNFTLKKGITCEDGTTFTAQTAANNINWVVDKTNGSPWLGASVPETAVATADGDELTIKTAEPAPFLLERIGALKLACQAALDDPASVRSSSNGTGLFKITEVVANDHVTLERRDGYNWGPNGETTSDTLGVPKAVTIKIVTDAATTANLVLTGTVNAAPVAGADIERVEASGLESMTSNTLSGQFIFNHNSALPTKDEAVRSALVQAIDLDDYTDINTGGKGSRATALAVVDPRACDYDSVTGVVPKFDMAAAKKTLADAGWKPGSDGVLTKDGQSLQLTVIFANYRDTTSAAAEYAMKQWQELGAKVELRGGDNNFIISNTFAAKDLTSWSISIGLTVQSDTPSIFVPYFSGPTPPAGVNFASIDNPEYTELAAKASVLPGQESCSVWKEAEQALFTSSDVVPVSTSPNFMFFNGATSLYAPIGGTLAGPGIRVLK</sequence>
<dbReference type="InterPro" id="IPR030678">
    <property type="entry name" value="Peptide/Ni-bd"/>
</dbReference>
<accession>A0A6G9CMS9</accession>
<dbReference type="AlphaFoldDB" id="A0A6G9CMS9"/>
<dbReference type="Proteomes" id="UP000502345">
    <property type="component" value="Chromosome"/>
</dbReference>
<evidence type="ECO:0000256" key="3">
    <source>
        <dbReference type="ARBA" id="ARBA00022729"/>
    </source>
</evidence>
<reference evidence="5 6" key="1">
    <citation type="submission" date="2020-03" db="EMBL/GenBank/DDBJ databases">
        <title>Screen low temperature-resistant strains for efficient degradation of petroleum hydrocarbons under the low temperature.</title>
        <authorList>
            <person name="Wang Y."/>
            <person name="Chen J."/>
        </authorList>
    </citation>
    <scope>NUCLEOTIDE SEQUENCE [LARGE SCALE GENOMIC DNA]</scope>
    <source>
        <strain evidence="5 6">KB1</strain>
    </source>
</reference>
<proteinExistence type="inferred from homology"/>
<dbReference type="PANTHER" id="PTHR30290:SF9">
    <property type="entry name" value="OLIGOPEPTIDE-BINDING PROTEIN APPA"/>
    <property type="match status" value="1"/>
</dbReference>
<name>A0A6G9CMS9_RHOER</name>
<evidence type="ECO:0000256" key="1">
    <source>
        <dbReference type="ARBA" id="ARBA00005695"/>
    </source>
</evidence>
<organism evidence="5 6">
    <name type="scientific">Rhodococcus erythropolis</name>
    <name type="common">Arthrobacter picolinophilus</name>
    <dbReference type="NCBI Taxonomy" id="1833"/>
    <lineage>
        <taxon>Bacteria</taxon>
        <taxon>Bacillati</taxon>
        <taxon>Actinomycetota</taxon>
        <taxon>Actinomycetes</taxon>
        <taxon>Mycobacteriales</taxon>
        <taxon>Nocardiaceae</taxon>
        <taxon>Rhodococcus</taxon>
        <taxon>Rhodococcus erythropolis group</taxon>
    </lineage>
</organism>
<dbReference type="GO" id="GO:1904680">
    <property type="term" value="F:peptide transmembrane transporter activity"/>
    <property type="evidence" value="ECO:0007669"/>
    <property type="project" value="TreeGrafter"/>
</dbReference>
<dbReference type="EMBL" id="CP050124">
    <property type="protein sequence ID" value="QIP38335.1"/>
    <property type="molecule type" value="Genomic_DNA"/>
</dbReference>
<dbReference type="GO" id="GO:0015833">
    <property type="term" value="P:peptide transport"/>
    <property type="evidence" value="ECO:0007669"/>
    <property type="project" value="TreeGrafter"/>
</dbReference>
<dbReference type="InterPro" id="IPR000914">
    <property type="entry name" value="SBP_5_dom"/>
</dbReference>
<feature type="domain" description="Solute-binding protein family 5" evidence="4">
    <location>
        <begin position="91"/>
        <end position="434"/>
    </location>
</feature>
<dbReference type="GO" id="GO:0043190">
    <property type="term" value="C:ATP-binding cassette (ABC) transporter complex"/>
    <property type="evidence" value="ECO:0007669"/>
    <property type="project" value="InterPro"/>
</dbReference>
<comment type="similarity">
    <text evidence="1">Belongs to the bacterial solute-binding protein 5 family.</text>
</comment>
<dbReference type="GO" id="GO:0042597">
    <property type="term" value="C:periplasmic space"/>
    <property type="evidence" value="ECO:0007669"/>
    <property type="project" value="UniProtKB-ARBA"/>
</dbReference>
<dbReference type="Gene3D" id="3.40.190.10">
    <property type="entry name" value="Periplasmic binding protein-like II"/>
    <property type="match status" value="1"/>
</dbReference>
<protein>
    <submittedName>
        <fullName evidence="5">ABC transporter substrate-binding protein</fullName>
    </submittedName>
</protein>
<keyword evidence="3" id="KW-0732">Signal</keyword>